<dbReference type="InterPro" id="IPR002052">
    <property type="entry name" value="DNA_methylase_N6_adenine_CS"/>
</dbReference>
<dbReference type="AlphaFoldDB" id="A0A7X5QAU7"/>
<dbReference type="SUPFAM" id="SSF53335">
    <property type="entry name" value="S-adenosyl-L-methionine-dependent methyltransferases"/>
    <property type="match status" value="3"/>
</dbReference>
<dbReference type="Pfam" id="PF01555">
    <property type="entry name" value="N6_N4_Mtase"/>
    <property type="match status" value="1"/>
</dbReference>
<evidence type="ECO:0000256" key="3">
    <source>
        <dbReference type="ARBA" id="ARBA00022603"/>
    </source>
</evidence>
<evidence type="ECO:0000259" key="7">
    <source>
        <dbReference type="Pfam" id="PF01555"/>
    </source>
</evidence>
<evidence type="ECO:0000313" key="8">
    <source>
        <dbReference type="EMBL" id="NHB90953.1"/>
    </source>
</evidence>
<dbReference type="InterPro" id="IPR002295">
    <property type="entry name" value="N4/N6-MTase_EcoPI_Mod-like"/>
</dbReference>
<evidence type="ECO:0000313" key="9">
    <source>
        <dbReference type="Proteomes" id="UP000591844"/>
    </source>
</evidence>
<dbReference type="PROSITE" id="PS00092">
    <property type="entry name" value="N6_MTASE"/>
    <property type="match status" value="1"/>
</dbReference>
<sequence>MKLADILEDIQPQHDYPAGLIHPYWARKPINVIELLIEQFSNEGDLILDPFMGSGTSVFGALKRRRRIIGSDLNPLACLLVNAILGSANNKTERKEEFLSAYNVLAEYAIALYNIGNNECVERETYEVKGQYSNGEFELKLFSHKIKPINNRSLKGKPREYHSAHYYYSPSASSVSEPLDFSNIEFTENTRIAVHSGVNASHFFTRRNIDFINYALRYIQQPSISSDTKELLTIFLSSLLPMLRLSDKKASSQWPYWRPKQTLTSRNPIVALHRRKRAFLDMFEWVSQEIHKPEDASIFQLPASVVNSMITQPVDLILTDPPYADHAPYLEYSELFWSIVSGKTTRSLWEHEIVKTNAVGRGSDSEQYEDRMRETLISTLESLKNGGYFIFFYVDKNLNHWNAIKSAIKAASCVVEEVVPICKQRRSMKTVTSPGKTLDGDLIIVCKKRLNDGIELPLLTMQDILDTLPKDVSYFNKFSNFMKTYLQSNIMDLDCWNIKDISRII</sequence>
<comment type="caution">
    <text evidence="8">The sequence shown here is derived from an EMBL/GenBank/DDBJ whole genome shotgun (WGS) entry which is preliminary data.</text>
</comment>
<comment type="catalytic activity">
    <reaction evidence="6">
        <text>a 2'-deoxyadenosine in DNA + S-adenosyl-L-methionine = an N(6)-methyl-2'-deoxyadenosine in DNA + S-adenosyl-L-homocysteine + H(+)</text>
        <dbReference type="Rhea" id="RHEA:15197"/>
        <dbReference type="Rhea" id="RHEA-COMP:12418"/>
        <dbReference type="Rhea" id="RHEA-COMP:12419"/>
        <dbReference type="ChEBI" id="CHEBI:15378"/>
        <dbReference type="ChEBI" id="CHEBI:57856"/>
        <dbReference type="ChEBI" id="CHEBI:59789"/>
        <dbReference type="ChEBI" id="CHEBI:90615"/>
        <dbReference type="ChEBI" id="CHEBI:90616"/>
        <dbReference type="EC" id="2.1.1.72"/>
    </reaction>
</comment>
<keyword evidence="4" id="KW-0808">Transferase</keyword>
<dbReference type="EMBL" id="PUJW01000001">
    <property type="protein sequence ID" value="NHB90953.1"/>
    <property type="molecule type" value="Genomic_DNA"/>
</dbReference>
<keyword evidence="5" id="KW-0949">S-adenosyl-L-methionine</keyword>
<dbReference type="PRINTS" id="PR00506">
    <property type="entry name" value="D21N6MTFRASE"/>
</dbReference>
<protein>
    <recommendedName>
        <fullName evidence="2">site-specific DNA-methyltransferase (adenine-specific)</fullName>
        <ecNumber evidence="2">2.1.1.72</ecNumber>
    </recommendedName>
</protein>
<dbReference type="GO" id="GO:0032259">
    <property type="term" value="P:methylation"/>
    <property type="evidence" value="ECO:0007669"/>
    <property type="project" value="UniProtKB-KW"/>
</dbReference>
<dbReference type="InterPro" id="IPR029063">
    <property type="entry name" value="SAM-dependent_MTases_sf"/>
</dbReference>
<dbReference type="RefSeq" id="WP_166301533.1">
    <property type="nucleotide sequence ID" value="NZ_CAWPIB010000001.1"/>
</dbReference>
<dbReference type="GO" id="GO:0003677">
    <property type="term" value="F:DNA binding"/>
    <property type="evidence" value="ECO:0007669"/>
    <property type="project" value="InterPro"/>
</dbReference>
<evidence type="ECO:0000256" key="2">
    <source>
        <dbReference type="ARBA" id="ARBA00011900"/>
    </source>
</evidence>
<feature type="domain" description="DNA methylase N-4/N-6" evidence="7">
    <location>
        <begin position="22"/>
        <end position="78"/>
    </location>
</feature>
<evidence type="ECO:0000256" key="4">
    <source>
        <dbReference type="ARBA" id="ARBA00022679"/>
    </source>
</evidence>
<dbReference type="EC" id="2.1.1.72" evidence="2"/>
<gene>
    <name evidence="8" type="ORF">C5469_01955</name>
</gene>
<dbReference type="InterPro" id="IPR002941">
    <property type="entry name" value="DNA_methylase_N4/N6"/>
</dbReference>
<dbReference type="GO" id="GO:0009007">
    <property type="term" value="F:site-specific DNA-methyltransferase (adenine-specific) activity"/>
    <property type="evidence" value="ECO:0007669"/>
    <property type="project" value="UniProtKB-EC"/>
</dbReference>
<comment type="similarity">
    <text evidence="1">Belongs to the N(4)/N(6)-methyltransferase family.</text>
</comment>
<evidence type="ECO:0000256" key="1">
    <source>
        <dbReference type="ARBA" id="ARBA00006594"/>
    </source>
</evidence>
<name>A0A7X5QAU7_9GAMM</name>
<reference evidence="8 9" key="1">
    <citation type="submission" date="2018-02" db="EMBL/GenBank/DDBJ databases">
        <authorList>
            <person name="Machado R.A."/>
        </authorList>
    </citation>
    <scope>NUCLEOTIDE SEQUENCE [LARGE SCALE GENOMIC DNA]</scope>
    <source>
        <strain evidence="8 9">DSM 19724</strain>
    </source>
</reference>
<evidence type="ECO:0000256" key="5">
    <source>
        <dbReference type="ARBA" id="ARBA00022691"/>
    </source>
</evidence>
<evidence type="ECO:0000256" key="6">
    <source>
        <dbReference type="ARBA" id="ARBA00047942"/>
    </source>
</evidence>
<keyword evidence="9" id="KW-1185">Reference proteome</keyword>
<dbReference type="Gene3D" id="3.40.50.150">
    <property type="entry name" value="Vaccinia Virus protein VP39"/>
    <property type="match status" value="2"/>
</dbReference>
<dbReference type="Proteomes" id="UP000591844">
    <property type="component" value="Unassembled WGS sequence"/>
</dbReference>
<accession>A0A7X5QAU7</accession>
<proteinExistence type="inferred from homology"/>
<organism evidence="8 9">
    <name type="scientific">Photorhabdus cinerea</name>
    <dbReference type="NCBI Taxonomy" id="471575"/>
    <lineage>
        <taxon>Bacteria</taxon>
        <taxon>Pseudomonadati</taxon>
        <taxon>Pseudomonadota</taxon>
        <taxon>Gammaproteobacteria</taxon>
        <taxon>Enterobacterales</taxon>
        <taxon>Morganellaceae</taxon>
        <taxon>Photorhabdus</taxon>
    </lineage>
</organism>
<keyword evidence="3" id="KW-0489">Methyltransferase</keyword>
<dbReference type="GO" id="GO:0008170">
    <property type="term" value="F:N-methyltransferase activity"/>
    <property type="evidence" value="ECO:0007669"/>
    <property type="project" value="InterPro"/>
</dbReference>